<dbReference type="Pfam" id="PF00703">
    <property type="entry name" value="Glyco_hydro_2"/>
    <property type="match status" value="1"/>
</dbReference>
<keyword evidence="2" id="KW-0378">Hydrolase</keyword>
<keyword evidence="3" id="KW-0326">Glycosidase</keyword>
<dbReference type="Proteomes" id="UP000094869">
    <property type="component" value="Unassembled WGS sequence"/>
</dbReference>
<dbReference type="InterPro" id="IPR006102">
    <property type="entry name" value="Ig-like_GH2"/>
</dbReference>
<accession>A0A1E3U507</accession>
<feature type="domain" description="Glycoside hydrolase family 2 catalytic" evidence="5">
    <location>
        <begin position="247"/>
        <end position="396"/>
    </location>
</feature>
<dbReference type="PANTHER" id="PTHR42732">
    <property type="entry name" value="BETA-GALACTOSIDASE"/>
    <property type="match status" value="1"/>
</dbReference>
<evidence type="ECO:0000313" key="11">
    <source>
        <dbReference type="Proteomes" id="UP000094271"/>
    </source>
</evidence>
<dbReference type="EMBL" id="MEHA01000063">
    <property type="protein sequence ID" value="ODR32433.1"/>
    <property type="molecule type" value="Genomic_DNA"/>
</dbReference>
<feature type="domain" description="DUF4982" evidence="7">
    <location>
        <begin position="626"/>
        <end position="682"/>
    </location>
</feature>
<dbReference type="InterPro" id="IPR008979">
    <property type="entry name" value="Galactose-bd-like_sf"/>
</dbReference>
<dbReference type="Pfam" id="PF16355">
    <property type="entry name" value="DUF4982"/>
    <property type="match status" value="1"/>
</dbReference>
<protein>
    <submittedName>
        <fullName evidence="9">Sugar-binding protein</fullName>
    </submittedName>
</protein>
<evidence type="ECO:0000313" key="12">
    <source>
        <dbReference type="Proteomes" id="UP000094869"/>
    </source>
</evidence>
<dbReference type="AlphaFoldDB" id="A0A1E3U507"/>
<dbReference type="InterPro" id="IPR006104">
    <property type="entry name" value="Glyco_hydro_2_N"/>
</dbReference>
<dbReference type="InterPro" id="IPR051913">
    <property type="entry name" value="GH2_Domain-Containing"/>
</dbReference>
<evidence type="ECO:0000259" key="5">
    <source>
        <dbReference type="Pfam" id="PF02836"/>
    </source>
</evidence>
<evidence type="ECO:0000259" key="6">
    <source>
        <dbReference type="Pfam" id="PF02837"/>
    </source>
</evidence>
<dbReference type="OrthoDB" id="9762066at2"/>
<dbReference type="InterPro" id="IPR032311">
    <property type="entry name" value="DUF4982"/>
</dbReference>
<dbReference type="InterPro" id="IPR017853">
    <property type="entry name" value="GH"/>
</dbReference>
<dbReference type="PANTHER" id="PTHR42732:SF1">
    <property type="entry name" value="BETA-MANNOSIDASE"/>
    <property type="match status" value="1"/>
</dbReference>
<reference evidence="10 12" key="1">
    <citation type="submission" date="2016-08" db="EMBL/GenBank/DDBJ databases">
        <title>Characterization of Isolates of Eisenbergiella tayi Derived from Blood Cultures, Using Whole Genome Sequencing.</title>
        <authorList>
            <person name="Bernier A.-M."/>
            <person name="Burdz T."/>
            <person name="Wiebe D."/>
            <person name="Bernard K."/>
        </authorList>
    </citation>
    <scope>NUCLEOTIDE SEQUENCE [LARGE SCALE GENOMIC DNA]</scope>
    <source>
        <strain evidence="10 12">NML120146</strain>
    </source>
</reference>
<gene>
    <name evidence="9" type="ORF">BEI59_36725</name>
    <name evidence="10" type="ORF">BEI63_23565</name>
</gene>
<dbReference type="InterPro" id="IPR040605">
    <property type="entry name" value="Glyco_hydro2_dom5"/>
</dbReference>
<evidence type="ECO:0000256" key="2">
    <source>
        <dbReference type="ARBA" id="ARBA00022801"/>
    </source>
</evidence>
<dbReference type="InterPro" id="IPR006101">
    <property type="entry name" value="Glyco_hydro_2"/>
</dbReference>
<dbReference type="GO" id="GO:0004553">
    <property type="term" value="F:hydrolase activity, hydrolyzing O-glycosyl compounds"/>
    <property type="evidence" value="ECO:0007669"/>
    <property type="project" value="InterPro"/>
</dbReference>
<evidence type="ECO:0000256" key="3">
    <source>
        <dbReference type="ARBA" id="ARBA00023295"/>
    </source>
</evidence>
<feature type="domain" description="Glycoside hydrolase family 2 immunoglobulin-like beta-sandwich" evidence="4">
    <location>
        <begin position="194"/>
        <end position="239"/>
    </location>
</feature>
<name>A0A1E3U507_9FIRM</name>
<dbReference type="SUPFAM" id="SSF49303">
    <property type="entry name" value="beta-Galactosidase/glucuronidase domain"/>
    <property type="match status" value="1"/>
</dbReference>
<feature type="domain" description="Glycoside hydrolase family 2" evidence="8">
    <location>
        <begin position="708"/>
        <end position="792"/>
    </location>
</feature>
<dbReference type="GO" id="GO:0005975">
    <property type="term" value="P:carbohydrate metabolic process"/>
    <property type="evidence" value="ECO:0007669"/>
    <property type="project" value="InterPro"/>
</dbReference>
<sequence>MIKIDFNKNWKFRKAGTDRPWRKLCLPHDAMLEEKRDPKCESGSAGAYFPGGIYEYEKEMEVSAEWADKKITIEFEGIYGKSEIWVNERYVGKIVYGYTEARFDLTDYLYFGAGNKIYVRVDNHEMPNSRWYTGSGIYRPVTLYVQDQIHIQLHGIKVNTISYNPARIAVSVAHARGYAEIQILDGECVIAAAKGDEAEITLPGAKLWDDETPDLYRCRVFLTDGDKVVDTQESIFGIRMVEWSPQGLFINGKETLLRGGCLHHDNGIVGACAYDESEERRVRIMKENGFNAIRSAHNPCSRAMLDACDKLGMYVMDETWDMWYQHKSKYDYATEFMDNYKEDIRTMVEKDYNHPSVIMYSIGNEVSEPAKTEGKELAKEMIELCHKLDGSRAVTAGINLMIIANAAKGKEMYHAEGGINTEAAGDIGGDGQSAQMPDMSRMDSTMFNSMTQMVGSNMNHSADGEEADCATSPILDMLDIAGYNYASGRYTMEGKAHPDRLILGSETFPHEIGNNWKMVKQYPYLIGDFMWTAFDYLGEAGIGAWSYSADAMGFEKPYPWLAGGAGVIDLTGNPDGEALYARTVWGKNDEVLLAVTPANHPGEEVIKSAWRGTNAIPSWSWRGCEGNAVTVEAYTEAPHIRLYLNEALLAEKDTTDCKAIFEAEYRPGVLKAVGTDEEGNEIMTGMLKSAAGNLQLSIQPEKEYVQPGEILYVAINICDKDGIVESNADELISIEVQGGELLGFGSARQRTEESFLDKEATACYGRTLAAVRVLDEQVCIAVKGVTLPESSVTI</sequence>
<comment type="caution">
    <text evidence="9">The sequence shown here is derived from an EMBL/GenBank/DDBJ whole genome shotgun (WGS) entry which is preliminary data.</text>
</comment>
<dbReference type="InterPro" id="IPR036156">
    <property type="entry name" value="Beta-gal/glucu_dom_sf"/>
</dbReference>
<dbReference type="EMBL" id="MEHD01000036">
    <property type="protein sequence ID" value="ODR50080.1"/>
    <property type="molecule type" value="Genomic_DNA"/>
</dbReference>
<evidence type="ECO:0000313" key="9">
    <source>
        <dbReference type="EMBL" id="ODR32433.1"/>
    </source>
</evidence>
<evidence type="ECO:0000259" key="4">
    <source>
        <dbReference type="Pfam" id="PF00703"/>
    </source>
</evidence>
<dbReference type="PRINTS" id="PR00132">
    <property type="entry name" value="GLHYDRLASE2"/>
</dbReference>
<feature type="domain" description="Glycosyl hydrolases family 2 sugar binding" evidence="6">
    <location>
        <begin position="55"/>
        <end position="145"/>
    </location>
</feature>
<reference evidence="9 11" key="2">
    <citation type="submission" date="2016-08" db="EMBL/GenBank/DDBJ databases">
        <authorList>
            <person name="Seilhamer J.J."/>
        </authorList>
    </citation>
    <scope>NUCLEOTIDE SEQUENCE [LARGE SCALE GENOMIC DNA]</scope>
    <source>
        <strain evidence="9 11">NML150140-1</strain>
    </source>
</reference>
<dbReference type="Pfam" id="PF18565">
    <property type="entry name" value="Glyco_hydro2_C5"/>
    <property type="match status" value="1"/>
</dbReference>
<dbReference type="RefSeq" id="WP_069410659.1">
    <property type="nucleotide sequence ID" value="NZ_DBFYTW010000007.1"/>
</dbReference>
<dbReference type="Pfam" id="PF02837">
    <property type="entry name" value="Glyco_hydro_2_N"/>
    <property type="match status" value="1"/>
</dbReference>
<keyword evidence="12" id="KW-1185">Reference proteome</keyword>
<evidence type="ECO:0000259" key="8">
    <source>
        <dbReference type="Pfam" id="PF18565"/>
    </source>
</evidence>
<evidence type="ECO:0000259" key="7">
    <source>
        <dbReference type="Pfam" id="PF16355"/>
    </source>
</evidence>
<organism evidence="9 11">
    <name type="scientific">Eisenbergiella tayi</name>
    <dbReference type="NCBI Taxonomy" id="1432052"/>
    <lineage>
        <taxon>Bacteria</taxon>
        <taxon>Bacillati</taxon>
        <taxon>Bacillota</taxon>
        <taxon>Clostridia</taxon>
        <taxon>Lachnospirales</taxon>
        <taxon>Lachnospiraceae</taxon>
        <taxon>Eisenbergiella</taxon>
    </lineage>
</organism>
<proteinExistence type="inferred from homology"/>
<dbReference type="Gene3D" id="3.20.20.80">
    <property type="entry name" value="Glycosidases"/>
    <property type="match status" value="1"/>
</dbReference>
<dbReference type="Pfam" id="PF02836">
    <property type="entry name" value="Glyco_hydro_2_C"/>
    <property type="match status" value="1"/>
</dbReference>
<dbReference type="SUPFAM" id="SSF49785">
    <property type="entry name" value="Galactose-binding domain-like"/>
    <property type="match status" value="1"/>
</dbReference>
<dbReference type="Proteomes" id="UP000094271">
    <property type="component" value="Unassembled WGS sequence"/>
</dbReference>
<evidence type="ECO:0000313" key="10">
    <source>
        <dbReference type="EMBL" id="ODR50080.1"/>
    </source>
</evidence>
<evidence type="ECO:0000256" key="1">
    <source>
        <dbReference type="ARBA" id="ARBA00007401"/>
    </source>
</evidence>
<comment type="similarity">
    <text evidence="1">Belongs to the glycosyl hydrolase 2 family.</text>
</comment>
<dbReference type="InterPro" id="IPR006103">
    <property type="entry name" value="Glyco_hydro_2_cat"/>
</dbReference>
<dbReference type="Gene3D" id="2.60.40.10">
    <property type="entry name" value="Immunoglobulins"/>
    <property type="match status" value="3"/>
</dbReference>
<dbReference type="SUPFAM" id="SSF51445">
    <property type="entry name" value="(Trans)glycosidases"/>
    <property type="match status" value="1"/>
</dbReference>
<dbReference type="Gene3D" id="2.60.120.260">
    <property type="entry name" value="Galactose-binding domain-like"/>
    <property type="match status" value="1"/>
</dbReference>
<dbReference type="InterPro" id="IPR013783">
    <property type="entry name" value="Ig-like_fold"/>
</dbReference>